<keyword evidence="1" id="KW-1133">Transmembrane helix</keyword>
<dbReference type="EMBL" id="QMWP01000030">
    <property type="protein sequence ID" value="RLG70818.1"/>
    <property type="molecule type" value="Genomic_DNA"/>
</dbReference>
<feature type="transmembrane region" description="Helical" evidence="1">
    <location>
        <begin position="12"/>
        <end position="33"/>
    </location>
</feature>
<evidence type="ECO:0000256" key="1">
    <source>
        <dbReference type="SAM" id="Phobius"/>
    </source>
</evidence>
<organism evidence="2 3">
    <name type="scientific">Candidatus Iainarchaeum sp</name>
    <dbReference type="NCBI Taxonomy" id="3101447"/>
    <lineage>
        <taxon>Archaea</taxon>
        <taxon>Candidatus Iainarchaeota</taxon>
        <taxon>Candidatus Iainarchaeia</taxon>
        <taxon>Candidatus Iainarchaeales</taxon>
        <taxon>Candidatus Iainarchaeaceae</taxon>
        <taxon>Candidatus Iainarchaeum</taxon>
    </lineage>
</organism>
<protein>
    <submittedName>
        <fullName evidence="2">Uncharacterized protein</fullName>
    </submittedName>
</protein>
<comment type="caution">
    <text evidence="2">The sequence shown here is derived from an EMBL/GenBank/DDBJ whole genome shotgun (WGS) entry which is preliminary data.</text>
</comment>
<keyword evidence="1" id="KW-0472">Membrane</keyword>
<accession>A0A497JHL6</accession>
<dbReference type="Proteomes" id="UP000278031">
    <property type="component" value="Unassembled WGS sequence"/>
</dbReference>
<gene>
    <name evidence="2" type="ORF">DRO04_01110</name>
</gene>
<evidence type="ECO:0000313" key="2">
    <source>
        <dbReference type="EMBL" id="RLG70818.1"/>
    </source>
</evidence>
<evidence type="ECO:0000313" key="3">
    <source>
        <dbReference type="Proteomes" id="UP000278031"/>
    </source>
</evidence>
<dbReference type="AlphaFoldDB" id="A0A497JHL6"/>
<proteinExistence type="predicted"/>
<sequence length="163" mass="18869">MNRKAQTIGYEIFVAIFMLSIIFLHFLNSLTLLQKAEENFIRLSPIQNSAYYSLALLTRTPGKPSNWEYDLNIQLLGLSKPNSPNVIDVNKLNKFLAMDYNDIKKFLRIEEYEFYFELTQNSTTYSVGDLSQANNAEYAISMQKIVDFNAQPAKARMILYVKE</sequence>
<keyword evidence="1" id="KW-0812">Transmembrane</keyword>
<reference evidence="2 3" key="1">
    <citation type="submission" date="2018-06" db="EMBL/GenBank/DDBJ databases">
        <title>Extensive metabolic versatility and redundancy in microbially diverse, dynamic hydrothermal sediments.</title>
        <authorList>
            <person name="Dombrowski N."/>
            <person name="Teske A."/>
            <person name="Baker B.J."/>
        </authorList>
    </citation>
    <scope>NUCLEOTIDE SEQUENCE [LARGE SCALE GENOMIC DNA]</scope>
    <source>
        <strain evidence="2">B51_G17</strain>
    </source>
</reference>
<name>A0A497JHL6_9ARCH</name>